<feature type="domain" description="Right handed beta helix" evidence="1">
    <location>
        <begin position="50"/>
        <end position="177"/>
    </location>
</feature>
<protein>
    <recommendedName>
        <fullName evidence="1">Right handed beta helix domain-containing protein</fullName>
    </recommendedName>
</protein>
<proteinExistence type="predicted"/>
<gene>
    <name evidence="2" type="ORF">HP507_10760</name>
</gene>
<dbReference type="RefSeq" id="WP_175351786.1">
    <property type="nucleotide sequence ID" value="NZ_BAAAWQ010000001.1"/>
</dbReference>
<dbReference type="EMBL" id="JABMCE010000079">
    <property type="protein sequence ID" value="NUU14311.1"/>
    <property type="molecule type" value="Genomic_DNA"/>
</dbReference>
<reference evidence="2 3" key="1">
    <citation type="submission" date="2020-05" db="EMBL/GenBank/DDBJ databases">
        <title>Genome Sequencing of Type Strains.</title>
        <authorList>
            <person name="Lemaire J.F."/>
            <person name="Inderbitzin P."/>
            <person name="Gregorio O.A."/>
            <person name="Collins S.B."/>
            <person name="Wespe N."/>
            <person name="Knight-Connoni V."/>
        </authorList>
    </citation>
    <scope>NUCLEOTIDE SEQUENCE [LARGE SCALE GENOMIC DNA]</scope>
    <source>
        <strain evidence="2 3">ATCC 19096</strain>
    </source>
</reference>
<dbReference type="Proteomes" id="UP000573001">
    <property type="component" value="Unassembled WGS sequence"/>
</dbReference>
<dbReference type="InterPro" id="IPR006626">
    <property type="entry name" value="PbH1"/>
</dbReference>
<dbReference type="Pfam" id="PF13229">
    <property type="entry name" value="Beta_helix"/>
    <property type="match status" value="1"/>
</dbReference>
<name>A0ABX2M8X5_9MICO</name>
<dbReference type="InterPro" id="IPR039448">
    <property type="entry name" value="Beta_helix"/>
</dbReference>
<organism evidence="2 3">
    <name type="scientific">Curtobacterium pusillum</name>
    <dbReference type="NCBI Taxonomy" id="69373"/>
    <lineage>
        <taxon>Bacteria</taxon>
        <taxon>Bacillati</taxon>
        <taxon>Actinomycetota</taxon>
        <taxon>Actinomycetes</taxon>
        <taxon>Micrococcales</taxon>
        <taxon>Microbacteriaceae</taxon>
        <taxon>Curtobacterium</taxon>
    </lineage>
</organism>
<evidence type="ECO:0000313" key="3">
    <source>
        <dbReference type="Proteomes" id="UP000573001"/>
    </source>
</evidence>
<evidence type="ECO:0000313" key="2">
    <source>
        <dbReference type="EMBL" id="NUU14311.1"/>
    </source>
</evidence>
<accession>A0ABX2M8X5</accession>
<sequence>MTTTEDAIVVTASEVSIVDPDVSGAGADGGGLGRGVVFLGTPGAPIRSASVIGGRLRDLPHDGVHLAYCDGFDVSRTEITRTGYSGVLVIGGVDGVVQDCVISDIRQPAGRVNSYGISISRDATQDVSITRRSARVRVLRNRVSDVPAWEGIDTHAGDQVEIRDNVVSGCRVGIAAVPSKDPGDRTETAAAPLRLVVEGNEITKAPGAQPGPGIVVSGAGTTVGSSRERATGTVGANTVRGGGGGADEGAILVKLSRGFVVRDNVIVDSGTAAVALPHSNDGIEVSGNTVRNVSGSGMGVNVIDGANSGAITGNRFEPSSPTLRVAVRFGPLPSAFTVRQNSYGTATVQVAPGGATISS</sequence>
<dbReference type="InterPro" id="IPR011050">
    <property type="entry name" value="Pectin_lyase_fold/virulence"/>
</dbReference>
<dbReference type="SUPFAM" id="SSF51126">
    <property type="entry name" value="Pectin lyase-like"/>
    <property type="match status" value="1"/>
</dbReference>
<dbReference type="InterPro" id="IPR012334">
    <property type="entry name" value="Pectin_lyas_fold"/>
</dbReference>
<keyword evidence="3" id="KW-1185">Reference proteome</keyword>
<evidence type="ECO:0000259" key="1">
    <source>
        <dbReference type="Pfam" id="PF13229"/>
    </source>
</evidence>
<dbReference type="SMART" id="SM00710">
    <property type="entry name" value="PbH1"/>
    <property type="match status" value="7"/>
</dbReference>
<comment type="caution">
    <text evidence="2">The sequence shown here is derived from an EMBL/GenBank/DDBJ whole genome shotgun (WGS) entry which is preliminary data.</text>
</comment>
<dbReference type="Gene3D" id="2.160.20.10">
    <property type="entry name" value="Single-stranded right-handed beta-helix, Pectin lyase-like"/>
    <property type="match status" value="2"/>
</dbReference>